<dbReference type="RefSeq" id="WP_013238124.1">
    <property type="nucleotide sequence ID" value="NC_014328.1"/>
</dbReference>
<dbReference type="KEGG" id="clj:CLJU_c14590"/>
<evidence type="ECO:0000313" key="4">
    <source>
        <dbReference type="Proteomes" id="UP000001656"/>
    </source>
</evidence>
<reference evidence="3 5" key="3">
    <citation type="journal article" date="2016" name="Biotechnol. Bioeng.">
        <title>Traits of selected Clostridium strains for syngas fermentation to ethanol.</title>
        <authorList>
            <person name="Martin M.E."/>
            <person name="Richter H."/>
            <person name="Saha S."/>
            <person name="Angenent L.T."/>
        </authorList>
    </citation>
    <scope>NUCLEOTIDE SEQUENCE [LARGE SCALE GENOMIC DNA]</scope>
    <source>
        <strain evidence="3 5">PETC</strain>
    </source>
</reference>
<dbReference type="HOGENOM" id="CLU_1254139_0_0_9"/>
<evidence type="ECO:0000313" key="5">
    <source>
        <dbReference type="Proteomes" id="UP000077020"/>
    </source>
</evidence>
<sequence>MFNYKKSRRINMFLILILSLIFLSIVMILSYHNKKDSLIEPIATIIASIIAVLGVMKTIDNNNKSNQKMRITQVITKSRIDWMQLIRKFIHGYIEYLNELVYSNDSCEKDKIVTKLFTSRDKIISYLNPEIEETSPDYDILKCLGYYNYDKYIMMIKNCNVDEIKNHKRNLIKITRCYFKSEWERAKEEGYAGKILNNKESKKLFVEKYNKYSNKYKQEL</sequence>
<accession>D8GSV7</accession>
<proteinExistence type="predicted"/>
<gene>
    <name evidence="2" type="ordered locus">CLJU_c14590</name>
    <name evidence="3" type="ORF">WX45_02921</name>
</gene>
<feature type="transmembrane region" description="Helical" evidence="1">
    <location>
        <begin position="12"/>
        <end position="32"/>
    </location>
</feature>
<reference evidence="2" key="1">
    <citation type="submission" date="2009-07" db="EMBL/GenBank/DDBJ databases">
        <authorList>
            <person name="Koepke M."/>
            <person name="Hujer S."/>
            <person name="Held C."/>
            <person name="Wiezer A."/>
            <person name="Liesegang H."/>
            <person name="Ehrenreich A."/>
            <person name="Gottschalk G."/>
            <person name="Duerre P."/>
        </authorList>
    </citation>
    <scope>NUCLEOTIDE SEQUENCE</scope>
    <source>
        <strain evidence="2">DSM 13528</strain>
    </source>
</reference>
<dbReference type="PATRIC" id="fig|748727.19.peg.2966"/>
<name>D8GSV7_CLOLD</name>
<protein>
    <submittedName>
        <fullName evidence="2">Uncharacterized protein</fullName>
    </submittedName>
</protein>
<dbReference type="Proteomes" id="UP000077020">
    <property type="component" value="Unassembled WGS sequence"/>
</dbReference>
<evidence type="ECO:0000313" key="2">
    <source>
        <dbReference type="EMBL" id="ADK14527.1"/>
    </source>
</evidence>
<dbReference type="Proteomes" id="UP000001656">
    <property type="component" value="Chromosome"/>
</dbReference>
<keyword evidence="1" id="KW-0812">Transmembrane</keyword>
<organism evidence="2 4">
    <name type="scientific">Clostridium ljungdahlii (strain ATCC 55383 / DSM 13528 / PETC)</name>
    <dbReference type="NCBI Taxonomy" id="748727"/>
    <lineage>
        <taxon>Bacteria</taxon>
        <taxon>Bacillati</taxon>
        <taxon>Bacillota</taxon>
        <taxon>Clostridia</taxon>
        <taxon>Eubacteriales</taxon>
        <taxon>Clostridiaceae</taxon>
        <taxon>Clostridium</taxon>
    </lineage>
</organism>
<dbReference type="EMBL" id="CP001666">
    <property type="protein sequence ID" value="ADK14527.1"/>
    <property type="molecule type" value="Genomic_DNA"/>
</dbReference>
<evidence type="ECO:0000313" key="3">
    <source>
        <dbReference type="EMBL" id="OAA88054.1"/>
    </source>
</evidence>
<keyword evidence="5" id="KW-1185">Reference proteome</keyword>
<dbReference type="AlphaFoldDB" id="D8GSV7"/>
<feature type="transmembrane region" description="Helical" evidence="1">
    <location>
        <begin position="38"/>
        <end position="59"/>
    </location>
</feature>
<keyword evidence="1" id="KW-0472">Membrane</keyword>
<reference evidence="2 4" key="2">
    <citation type="journal article" date="2010" name="Proc. Natl. Acad. Sci. U.S.A.">
        <title>Clostridium ljungdahlii represents a microbial production platform based on syngas.</title>
        <authorList>
            <person name="Kopke M."/>
            <person name="Held C."/>
            <person name="Hujer S."/>
            <person name="Liesegang H."/>
            <person name="Wiezer A."/>
            <person name="Wollherr A."/>
            <person name="Ehrenreich A."/>
            <person name="Liebl W."/>
            <person name="Gottschalk G."/>
            <person name="Durre P."/>
        </authorList>
    </citation>
    <scope>NUCLEOTIDE SEQUENCE [LARGE SCALE GENOMIC DNA]</scope>
    <source>
        <strain evidence="4">ATCC 55383 / DSM 13528 / PETC</strain>
        <strain evidence="2">DSM 13528</strain>
    </source>
</reference>
<keyword evidence="1" id="KW-1133">Transmembrane helix</keyword>
<evidence type="ECO:0000256" key="1">
    <source>
        <dbReference type="SAM" id="Phobius"/>
    </source>
</evidence>
<dbReference type="EMBL" id="LITS01000006">
    <property type="protein sequence ID" value="OAA88054.1"/>
    <property type="molecule type" value="Genomic_DNA"/>
</dbReference>